<dbReference type="CDD" id="cd17992">
    <property type="entry name" value="DEXHc_RecG"/>
    <property type="match status" value="1"/>
</dbReference>
<dbReference type="SMART" id="SM00490">
    <property type="entry name" value="HELICc"/>
    <property type="match status" value="1"/>
</dbReference>
<keyword evidence="10 15" id="KW-0234">DNA repair</keyword>
<dbReference type="GO" id="GO:0003677">
    <property type="term" value="F:DNA binding"/>
    <property type="evidence" value="ECO:0007669"/>
    <property type="project" value="UniProtKB-KW"/>
</dbReference>
<evidence type="ECO:0000256" key="2">
    <source>
        <dbReference type="ARBA" id="ARBA00017846"/>
    </source>
</evidence>
<dbReference type="InterPro" id="IPR047112">
    <property type="entry name" value="RecG/Mfd"/>
</dbReference>
<dbReference type="SMART" id="SM00487">
    <property type="entry name" value="DEXDc"/>
    <property type="match status" value="1"/>
</dbReference>
<evidence type="ECO:0000256" key="12">
    <source>
        <dbReference type="ARBA" id="ARBA00034617"/>
    </source>
</evidence>
<dbReference type="NCBIfam" id="TIGR00643">
    <property type="entry name" value="recG"/>
    <property type="match status" value="1"/>
</dbReference>
<dbReference type="CDD" id="cd04488">
    <property type="entry name" value="RecG_wedge_OBF"/>
    <property type="match status" value="1"/>
</dbReference>
<dbReference type="RefSeq" id="WP_072853148.1">
    <property type="nucleotide sequence ID" value="NZ_FRAH01000075.1"/>
</dbReference>
<evidence type="ECO:0000256" key="11">
    <source>
        <dbReference type="ARBA" id="ARBA00023235"/>
    </source>
</evidence>
<evidence type="ECO:0000256" key="13">
    <source>
        <dbReference type="ARBA" id="ARBA00034808"/>
    </source>
</evidence>
<dbReference type="SUPFAM" id="SSF50249">
    <property type="entry name" value="Nucleic acid-binding proteins"/>
    <property type="match status" value="1"/>
</dbReference>
<comment type="catalytic activity">
    <reaction evidence="12 15">
        <text>Couples ATP hydrolysis with the unwinding of duplex DNA by translocating in the 3'-5' direction.</text>
        <dbReference type="EC" id="5.6.2.4"/>
    </reaction>
</comment>
<keyword evidence="6 15" id="KW-0347">Helicase</keyword>
<dbReference type="NCBIfam" id="NF008165">
    <property type="entry name" value="PRK10917.1-3"/>
    <property type="match status" value="1"/>
</dbReference>
<evidence type="ECO:0000256" key="6">
    <source>
        <dbReference type="ARBA" id="ARBA00022806"/>
    </source>
</evidence>
<dbReference type="EC" id="5.6.2.4" evidence="13 15"/>
<dbReference type="GO" id="GO:0043138">
    <property type="term" value="F:3'-5' DNA helicase activity"/>
    <property type="evidence" value="ECO:0007669"/>
    <property type="project" value="UniProtKB-EC"/>
</dbReference>
<dbReference type="GO" id="GO:0006281">
    <property type="term" value="P:DNA repair"/>
    <property type="evidence" value="ECO:0007669"/>
    <property type="project" value="UniProtKB-UniRule"/>
</dbReference>
<dbReference type="SUPFAM" id="SSF52540">
    <property type="entry name" value="P-loop containing nucleoside triphosphate hydrolases"/>
    <property type="match status" value="2"/>
</dbReference>
<dbReference type="Proteomes" id="UP000183975">
    <property type="component" value="Unassembled WGS sequence"/>
</dbReference>
<dbReference type="InterPro" id="IPR027417">
    <property type="entry name" value="P-loop_NTPase"/>
</dbReference>
<name>A0A1M6YJU1_9FIRM</name>
<evidence type="ECO:0000256" key="10">
    <source>
        <dbReference type="ARBA" id="ARBA00023204"/>
    </source>
</evidence>
<dbReference type="PROSITE" id="PS51192">
    <property type="entry name" value="HELICASE_ATP_BIND_1"/>
    <property type="match status" value="1"/>
</dbReference>
<dbReference type="Pfam" id="PF00270">
    <property type="entry name" value="DEAD"/>
    <property type="match status" value="1"/>
</dbReference>
<dbReference type="InterPro" id="IPR033454">
    <property type="entry name" value="RecG_wedge"/>
</dbReference>
<keyword evidence="19" id="KW-1185">Reference proteome</keyword>
<accession>A0A1M6YJU1</accession>
<dbReference type="NCBIfam" id="NF008168">
    <property type="entry name" value="PRK10917.2-2"/>
    <property type="match status" value="1"/>
</dbReference>
<protein>
    <recommendedName>
        <fullName evidence="2 15">ATP-dependent DNA helicase RecG</fullName>
        <ecNumber evidence="13 15">5.6.2.4</ecNumber>
    </recommendedName>
</protein>
<dbReference type="GO" id="GO:0016887">
    <property type="term" value="F:ATP hydrolysis activity"/>
    <property type="evidence" value="ECO:0007669"/>
    <property type="project" value="RHEA"/>
</dbReference>
<reference evidence="18 19" key="1">
    <citation type="submission" date="2016-11" db="EMBL/GenBank/DDBJ databases">
        <authorList>
            <person name="Jaros S."/>
            <person name="Januszkiewicz K."/>
            <person name="Wedrychowicz H."/>
        </authorList>
    </citation>
    <scope>NUCLEOTIDE SEQUENCE [LARGE SCALE GENOMIC DNA]</scope>
    <source>
        <strain evidence="18 19">DSM 14214</strain>
    </source>
</reference>
<evidence type="ECO:0000256" key="9">
    <source>
        <dbReference type="ARBA" id="ARBA00023172"/>
    </source>
</evidence>
<comment type="similarity">
    <text evidence="1 15">Belongs to the helicase family. RecG subfamily.</text>
</comment>
<evidence type="ECO:0000259" key="16">
    <source>
        <dbReference type="PROSITE" id="PS51192"/>
    </source>
</evidence>
<keyword evidence="3 15" id="KW-0547">Nucleotide-binding</keyword>
<keyword evidence="7 15" id="KW-0067">ATP-binding</keyword>
<dbReference type="InterPro" id="IPR011545">
    <property type="entry name" value="DEAD/DEAH_box_helicase_dom"/>
</dbReference>
<dbReference type="Pfam" id="PF00271">
    <property type="entry name" value="Helicase_C"/>
    <property type="match status" value="1"/>
</dbReference>
<dbReference type="InterPro" id="IPR014001">
    <property type="entry name" value="Helicase_ATP-bd"/>
</dbReference>
<dbReference type="AlphaFoldDB" id="A0A1M6YJU1"/>
<dbReference type="Gene3D" id="3.40.50.300">
    <property type="entry name" value="P-loop containing nucleotide triphosphate hydrolases"/>
    <property type="match status" value="2"/>
</dbReference>
<dbReference type="InterPro" id="IPR001650">
    <property type="entry name" value="Helicase_C-like"/>
</dbReference>
<evidence type="ECO:0000256" key="4">
    <source>
        <dbReference type="ARBA" id="ARBA00022763"/>
    </source>
</evidence>
<keyword evidence="8" id="KW-0238">DNA-binding</keyword>
<dbReference type="PROSITE" id="PS51194">
    <property type="entry name" value="HELICASE_CTER"/>
    <property type="match status" value="1"/>
</dbReference>
<evidence type="ECO:0000256" key="8">
    <source>
        <dbReference type="ARBA" id="ARBA00023125"/>
    </source>
</evidence>
<dbReference type="InterPro" id="IPR045562">
    <property type="entry name" value="RecG_dom3_C"/>
</dbReference>
<evidence type="ECO:0000256" key="7">
    <source>
        <dbReference type="ARBA" id="ARBA00022840"/>
    </source>
</evidence>
<dbReference type="PANTHER" id="PTHR47964:SF1">
    <property type="entry name" value="ATP-DEPENDENT DNA HELICASE HOMOLOG RECG, CHLOROPLASTIC"/>
    <property type="match status" value="1"/>
</dbReference>
<evidence type="ECO:0000256" key="14">
    <source>
        <dbReference type="ARBA" id="ARBA00048988"/>
    </source>
</evidence>
<dbReference type="OrthoDB" id="9804325at2"/>
<dbReference type="InterPro" id="IPR004609">
    <property type="entry name" value="ATP-dep_DNA_helicase_RecG"/>
</dbReference>
<evidence type="ECO:0000256" key="1">
    <source>
        <dbReference type="ARBA" id="ARBA00007504"/>
    </source>
</evidence>
<dbReference type="GO" id="GO:0006310">
    <property type="term" value="P:DNA recombination"/>
    <property type="evidence" value="ECO:0007669"/>
    <property type="project" value="UniProtKB-UniRule"/>
</dbReference>
<evidence type="ECO:0000313" key="18">
    <source>
        <dbReference type="EMBL" id="SHL18342.1"/>
    </source>
</evidence>
<dbReference type="InterPro" id="IPR012340">
    <property type="entry name" value="NA-bd_OB-fold"/>
</dbReference>
<proteinExistence type="inferred from homology"/>
<evidence type="ECO:0000313" key="19">
    <source>
        <dbReference type="Proteomes" id="UP000183975"/>
    </source>
</evidence>
<evidence type="ECO:0000256" key="15">
    <source>
        <dbReference type="RuleBase" id="RU363016"/>
    </source>
</evidence>
<keyword evidence="11" id="KW-0413">Isomerase</keyword>
<dbReference type="PANTHER" id="PTHR47964">
    <property type="entry name" value="ATP-DEPENDENT DNA HELICASE HOMOLOG RECG, CHLOROPLASTIC"/>
    <property type="match status" value="1"/>
</dbReference>
<comment type="function">
    <text evidence="15">Plays a critical role in recombination and DNA repair. Helps process Holliday junction intermediates to mature products by catalyzing branch migration. Has replication fork regression activity, unwinds stalled or blocked replication forks to make a HJ that can be resolved. Has a DNA unwinding activity characteristic of a DNA helicase with 3'-5' polarity.</text>
</comment>
<organism evidence="18 19">
    <name type="scientific">Anaerotignum lactatifermentans DSM 14214</name>
    <dbReference type="NCBI Taxonomy" id="1121323"/>
    <lineage>
        <taxon>Bacteria</taxon>
        <taxon>Bacillati</taxon>
        <taxon>Bacillota</taxon>
        <taxon>Clostridia</taxon>
        <taxon>Lachnospirales</taxon>
        <taxon>Anaerotignaceae</taxon>
        <taxon>Anaerotignum</taxon>
    </lineage>
</organism>
<dbReference type="EMBL" id="FRAH01000075">
    <property type="protein sequence ID" value="SHL18342.1"/>
    <property type="molecule type" value="Genomic_DNA"/>
</dbReference>
<keyword evidence="5 15" id="KW-0378">Hydrolase</keyword>
<keyword evidence="9 15" id="KW-0233">DNA recombination</keyword>
<feature type="domain" description="Helicase ATP-binding" evidence="16">
    <location>
        <begin position="271"/>
        <end position="432"/>
    </location>
</feature>
<dbReference type="Gene3D" id="2.40.50.140">
    <property type="entry name" value="Nucleic acid-binding proteins"/>
    <property type="match status" value="1"/>
</dbReference>
<feature type="domain" description="Helicase C-terminal" evidence="17">
    <location>
        <begin position="451"/>
        <end position="610"/>
    </location>
</feature>
<keyword evidence="4 15" id="KW-0227">DNA damage</keyword>
<dbReference type="Pfam" id="PF19833">
    <property type="entry name" value="RecG_dom3_C"/>
    <property type="match status" value="1"/>
</dbReference>
<evidence type="ECO:0000256" key="3">
    <source>
        <dbReference type="ARBA" id="ARBA00022741"/>
    </source>
</evidence>
<comment type="catalytic activity">
    <reaction evidence="14 15">
        <text>ATP + H2O = ADP + phosphate + H(+)</text>
        <dbReference type="Rhea" id="RHEA:13065"/>
        <dbReference type="ChEBI" id="CHEBI:15377"/>
        <dbReference type="ChEBI" id="CHEBI:15378"/>
        <dbReference type="ChEBI" id="CHEBI:30616"/>
        <dbReference type="ChEBI" id="CHEBI:43474"/>
        <dbReference type="ChEBI" id="CHEBI:456216"/>
        <dbReference type="EC" id="5.6.2.4"/>
    </reaction>
</comment>
<sequence>MERTSPITELKNVGEQRAKKLHRMGIETIGDLLEHYPRDYKDRSRLTKIADLSETDENTFLARVKGEGQTGRRGRLTFTRLQVFDDTDEITLLWYNQPYMKTALKSGEVYLFTGRMQKKYNRREIVSPEYESIKDNFAGGRIVPVYPSVDGISQKMLRSYLEEALKQVSGTLTEELPLWIRKKYHLAEKNFAQTNIHFPRTEEAFYDARRRLVFEEFFLLQTALFSLREELLGRGSGIVMEHPEAMDEFQKSLPFSMTNAQKKVLSEIAADMTSGKIMSRLVQGDVGSGKTAVAMAAAYWAIQNGYQAVLMAPTEVLAEQHGKSFTELFAPLGIEVALLTGSMKAKEKREALAKIADGTAQMIVGTHAVIQKGVEYHKIGLVITDEQHRFGVRQRSMLAEKGENPHVLVMTATPIPRTLALILYGDLDISIIDELPPGRQQIDTIGVNTSYRQRIYAFLGKEAAAGRQAYVICPMIEENEKMEVENVLDYTEKLKGALPECKIACVHGKMKAAEKQEIMDAFAAGNTDILVSTTVIEVGINVPNATVMLIENSERFGLAQLHQLRGRVGRGSEKSYCILVSDAKTKIAVERMQTMTKTTDGFVISEMDLKLRGPGEFFGTRQHGLPELKIANLYRDMAILKEAQQAAGDLLRKDPQLEQEENAHLKSRLSAWFEGKSLDL</sequence>
<dbReference type="GO" id="GO:0005524">
    <property type="term" value="F:ATP binding"/>
    <property type="evidence" value="ECO:0007669"/>
    <property type="project" value="UniProtKB-KW"/>
</dbReference>
<evidence type="ECO:0000256" key="5">
    <source>
        <dbReference type="ARBA" id="ARBA00022801"/>
    </source>
</evidence>
<gene>
    <name evidence="18" type="ORF">SAMN02745138_03019</name>
</gene>
<evidence type="ECO:0000259" key="17">
    <source>
        <dbReference type="PROSITE" id="PS51194"/>
    </source>
</evidence>
<dbReference type="Pfam" id="PF17191">
    <property type="entry name" value="RecG_wedge"/>
    <property type="match status" value="1"/>
</dbReference>